<dbReference type="EMBL" id="MTSL01000206">
    <property type="protein sequence ID" value="PJF16815.1"/>
    <property type="molecule type" value="Genomic_DNA"/>
</dbReference>
<gene>
    <name evidence="2" type="ORF">PSACC_03391</name>
</gene>
<dbReference type="InterPro" id="IPR057452">
    <property type="entry name" value="BRWD/PHIP_N"/>
</dbReference>
<dbReference type="Proteomes" id="UP000240830">
    <property type="component" value="Unassembled WGS sequence"/>
</dbReference>
<organism evidence="2 3">
    <name type="scientific">Paramicrosporidium saccamoebae</name>
    <dbReference type="NCBI Taxonomy" id="1246581"/>
    <lineage>
        <taxon>Eukaryota</taxon>
        <taxon>Fungi</taxon>
        <taxon>Fungi incertae sedis</taxon>
        <taxon>Cryptomycota</taxon>
        <taxon>Cryptomycota incertae sedis</taxon>
        <taxon>Paramicrosporidium</taxon>
    </lineage>
</organism>
<dbReference type="Pfam" id="PF25437">
    <property type="entry name" value="BRWD1_N"/>
    <property type="match status" value="1"/>
</dbReference>
<protein>
    <recommendedName>
        <fullName evidence="1">BRWD/PHIP N-terminal domain-containing protein</fullName>
    </recommendedName>
</protein>
<feature type="domain" description="BRWD/PHIP N-terminal" evidence="1">
    <location>
        <begin position="19"/>
        <end position="77"/>
    </location>
</feature>
<proteinExistence type="predicted"/>
<evidence type="ECO:0000259" key="1">
    <source>
        <dbReference type="Pfam" id="PF25437"/>
    </source>
</evidence>
<sequence>MAVEDVTEPLGGLVAGTQREFPVDEATKQIYLLVAEFLHRRGHFQAARHLIKVCESAQLFPPSVNWQGDVLSTTFEHGVP</sequence>
<evidence type="ECO:0000313" key="3">
    <source>
        <dbReference type="Proteomes" id="UP000240830"/>
    </source>
</evidence>
<name>A0A2H9TGH8_9FUNG</name>
<evidence type="ECO:0000313" key="2">
    <source>
        <dbReference type="EMBL" id="PJF16815.1"/>
    </source>
</evidence>
<dbReference type="AlphaFoldDB" id="A0A2H9TGH8"/>
<accession>A0A2H9TGH8</accession>
<reference evidence="2 3" key="1">
    <citation type="submission" date="2016-10" db="EMBL/GenBank/DDBJ databases">
        <title>The genome of Paramicrosporidium saccamoebae is the missing link in understanding Cryptomycota and Microsporidia evolution.</title>
        <authorList>
            <person name="Quandt C.A."/>
            <person name="Beaudet D."/>
            <person name="Corsaro D."/>
            <person name="Michel R."/>
            <person name="Corradi N."/>
            <person name="James T."/>
        </authorList>
    </citation>
    <scope>NUCLEOTIDE SEQUENCE [LARGE SCALE GENOMIC DNA]</scope>
    <source>
        <strain evidence="2 3">KSL3</strain>
    </source>
</reference>
<keyword evidence="3" id="KW-1185">Reference proteome</keyword>
<comment type="caution">
    <text evidence="2">The sequence shown here is derived from an EMBL/GenBank/DDBJ whole genome shotgun (WGS) entry which is preliminary data.</text>
</comment>